<accession>A0A0H5R311</accession>
<reference evidence="1" key="1">
    <citation type="submission" date="2015-04" db="EMBL/GenBank/DDBJ databases">
        <title>The genome sequence of the plant pathogenic Rhizarian Plasmodiophora brassicae reveals insights in its biotrophic life cycle and the origin of chitin synthesis.</title>
        <authorList>
            <person name="Schwelm A."/>
            <person name="Fogelqvist J."/>
            <person name="Knaust A."/>
            <person name="Julke S."/>
            <person name="Lilja T."/>
            <person name="Dhandapani V."/>
            <person name="Bonilla-Rosso G."/>
            <person name="Karlsson M."/>
            <person name="Shevchenko A."/>
            <person name="Choi S.R."/>
            <person name="Kim H.G."/>
            <person name="Park J.Y."/>
            <person name="Lim Y.P."/>
            <person name="Ludwig-Muller J."/>
            <person name="Dixelius C."/>
        </authorList>
    </citation>
    <scope>NUCLEOTIDE SEQUENCE</scope>
    <source>
        <tissue evidence="1">Potato root galls</tissue>
    </source>
</reference>
<dbReference type="EMBL" id="HACM01001877">
    <property type="protein sequence ID" value="CRZ02319.1"/>
    <property type="molecule type" value="Transcribed_RNA"/>
</dbReference>
<protein>
    <submittedName>
        <fullName evidence="1">Uncharacterized protein</fullName>
    </submittedName>
</protein>
<organism evidence="1">
    <name type="scientific">Spongospora subterranea</name>
    <dbReference type="NCBI Taxonomy" id="70186"/>
    <lineage>
        <taxon>Eukaryota</taxon>
        <taxon>Sar</taxon>
        <taxon>Rhizaria</taxon>
        <taxon>Endomyxa</taxon>
        <taxon>Phytomyxea</taxon>
        <taxon>Plasmodiophorida</taxon>
        <taxon>Plasmodiophoridae</taxon>
        <taxon>Spongospora</taxon>
    </lineage>
</organism>
<feature type="non-terminal residue" evidence="1">
    <location>
        <position position="171"/>
    </location>
</feature>
<proteinExistence type="predicted"/>
<dbReference type="AlphaFoldDB" id="A0A0H5R311"/>
<feature type="non-terminal residue" evidence="1">
    <location>
        <position position="1"/>
    </location>
</feature>
<evidence type="ECO:0000313" key="1">
    <source>
        <dbReference type="EMBL" id="CRZ02319.1"/>
    </source>
</evidence>
<name>A0A0H5R311_9EUKA</name>
<sequence>DLHSFDQFPRQGTAAKLSIPQMARRNGERLASAKAFITDQIRTGQEITVQQVQQEFADVATCRSIYRWIAQARAAIENPGQVNHRNLARAYITGMIHKGRSCRVIDVLNNFPGVASTTTIYRWLNEAKRPEPSSMAMMWRVVDSDSWIMPSSKHEDQWQMVRARHDQLMEK</sequence>